<dbReference type="InterPro" id="IPR036162">
    <property type="entry name" value="Resolvase-like_N_sf"/>
</dbReference>
<dbReference type="Proteomes" id="UP000326179">
    <property type="component" value="Chromosome"/>
</dbReference>
<dbReference type="KEGG" id="sfy:GFH48_12830"/>
<evidence type="ECO:0000313" key="3">
    <source>
        <dbReference type="EMBL" id="QFZ74013.1"/>
    </source>
</evidence>
<dbReference type="SUPFAM" id="SSF53041">
    <property type="entry name" value="Resolvase-like"/>
    <property type="match status" value="1"/>
</dbReference>
<dbReference type="InterPro" id="IPR011109">
    <property type="entry name" value="DNA_bind_recombinase_dom"/>
</dbReference>
<organism evidence="3 4">
    <name type="scientific">Streptomyces fagopyri</name>
    <dbReference type="NCBI Taxonomy" id="2662397"/>
    <lineage>
        <taxon>Bacteria</taxon>
        <taxon>Bacillati</taxon>
        <taxon>Actinomycetota</taxon>
        <taxon>Actinomycetes</taxon>
        <taxon>Kitasatosporales</taxon>
        <taxon>Streptomycetaceae</taxon>
        <taxon>Streptomyces</taxon>
    </lineage>
</organism>
<name>A0A5Q0LAH4_9ACTN</name>
<dbReference type="PANTHER" id="PTHR30461:SF23">
    <property type="entry name" value="DNA RECOMBINASE-RELATED"/>
    <property type="match status" value="1"/>
</dbReference>
<dbReference type="AlphaFoldDB" id="A0A5Q0LAH4"/>
<dbReference type="InterPro" id="IPR038109">
    <property type="entry name" value="DNA_bind_recomb_sf"/>
</dbReference>
<reference evidence="3 4" key="1">
    <citation type="submission" date="2019-10" db="EMBL/GenBank/DDBJ databases">
        <title>A novel species.</title>
        <authorList>
            <person name="Gao J."/>
        </authorList>
    </citation>
    <scope>NUCLEOTIDE SEQUENCE [LARGE SCALE GENOMIC DNA]</scope>
    <source>
        <strain evidence="3 4">QMT-28</strain>
    </source>
</reference>
<dbReference type="Pfam" id="PF07508">
    <property type="entry name" value="Recombinase"/>
    <property type="match status" value="1"/>
</dbReference>
<keyword evidence="4" id="KW-1185">Reference proteome</keyword>
<sequence>MKTEPAAGARRRVVIYARISDDREGRRYGVRRQERDCRKLAEELDVDVVEVLIENDISAYSGKRRPKYDRMLKMLRSGEADGVLALTSRRLQRRYREAFDFLDLVEERSLLVATVKGGTYDLTTADGRREARRKAVDDQHEAEEIAERVRDAKQDSLREGTYRGGPRPFGYESDGVTPRSLECLACTAATDFVITRTDTETGDDFAVAAHCGACGGPAHIVEGSEAWLVDKAIDSVIAGESLGSIVRRWTADKVLTVPRRKRLEDGTRTEPTGRGWKHTELRRVLLRPRNAGLMDHRGEIVGKAAWPPLTTEEKWRAAKTILEQPERRTSFGNARKWLGSGLYVCGALVGRYTAPDGRVFLFSGYAEDDDALPLYVAADGPDGQQWTPRELEAEFGKLKAAEVVPVPEGRRGCRETMRCSTSGRSSGATKIAYRCRAAVHVTRTAELLDGYVEALVVERLSRPDAVSLFVPSPKVGESTEQLALRANTLRVKLDQYSADYADDLITRKQMLDGTARTRSKLTEIEGEMSRRATVPLLARLPIGTPGFEQAWEAYTLERKRAIIDALMTVTVLPSRRGRPKGFKPGTGAVYFDPSAVRIEWKAPR</sequence>
<proteinExistence type="predicted"/>
<evidence type="ECO:0000259" key="2">
    <source>
        <dbReference type="PROSITE" id="PS51737"/>
    </source>
</evidence>
<dbReference type="Pfam" id="PF00239">
    <property type="entry name" value="Resolvase"/>
    <property type="match status" value="1"/>
</dbReference>
<dbReference type="PROSITE" id="PS51736">
    <property type="entry name" value="RECOMBINASES_3"/>
    <property type="match status" value="1"/>
</dbReference>
<protein>
    <submittedName>
        <fullName evidence="3">Uncharacterized protein</fullName>
    </submittedName>
</protein>
<dbReference type="PROSITE" id="PS51737">
    <property type="entry name" value="RECOMBINASE_DNA_BIND"/>
    <property type="match status" value="1"/>
</dbReference>
<feature type="domain" description="Recombinase" evidence="2">
    <location>
        <begin position="210"/>
        <end position="328"/>
    </location>
</feature>
<dbReference type="InterPro" id="IPR006119">
    <property type="entry name" value="Resolv_N"/>
</dbReference>
<dbReference type="EMBL" id="CP045643">
    <property type="protein sequence ID" value="QFZ74013.1"/>
    <property type="molecule type" value="Genomic_DNA"/>
</dbReference>
<dbReference type="SMART" id="SM00857">
    <property type="entry name" value="Resolvase"/>
    <property type="match status" value="1"/>
</dbReference>
<dbReference type="Gene3D" id="3.40.50.1390">
    <property type="entry name" value="Resolvase, N-terminal catalytic domain"/>
    <property type="match status" value="1"/>
</dbReference>
<dbReference type="InterPro" id="IPR050639">
    <property type="entry name" value="SSR_resolvase"/>
</dbReference>
<dbReference type="RefSeq" id="WP_153288366.1">
    <property type="nucleotide sequence ID" value="NZ_CP045643.1"/>
</dbReference>
<feature type="domain" description="Resolvase/invertase-type recombinase catalytic" evidence="1">
    <location>
        <begin position="12"/>
        <end position="160"/>
    </location>
</feature>
<accession>A0A5Q0LAH4</accession>
<dbReference type="Gene3D" id="3.90.1750.20">
    <property type="entry name" value="Putative Large Serine Recombinase, Chain B, Domain 2"/>
    <property type="match status" value="1"/>
</dbReference>
<evidence type="ECO:0000259" key="1">
    <source>
        <dbReference type="PROSITE" id="PS51736"/>
    </source>
</evidence>
<evidence type="ECO:0000313" key="4">
    <source>
        <dbReference type="Proteomes" id="UP000326179"/>
    </source>
</evidence>
<dbReference type="PANTHER" id="PTHR30461">
    <property type="entry name" value="DNA-INVERTASE FROM LAMBDOID PROPHAGE"/>
    <property type="match status" value="1"/>
</dbReference>
<dbReference type="GO" id="GO:0000150">
    <property type="term" value="F:DNA strand exchange activity"/>
    <property type="evidence" value="ECO:0007669"/>
    <property type="project" value="InterPro"/>
</dbReference>
<dbReference type="CDD" id="cd00338">
    <property type="entry name" value="Ser_Recombinase"/>
    <property type="match status" value="1"/>
</dbReference>
<gene>
    <name evidence="3" type="ORF">GFH48_12830</name>
</gene>
<dbReference type="GO" id="GO:0003677">
    <property type="term" value="F:DNA binding"/>
    <property type="evidence" value="ECO:0007669"/>
    <property type="project" value="InterPro"/>
</dbReference>